<dbReference type="OrthoDB" id="10261066at2759"/>
<dbReference type="InterPro" id="IPR048999">
    <property type="entry name" value="STT3-PglB_core"/>
</dbReference>
<dbReference type="Proteomes" id="UP000241890">
    <property type="component" value="Unassembled WGS sequence"/>
</dbReference>
<feature type="transmembrane region" description="Helical" evidence="17">
    <location>
        <begin position="331"/>
        <end position="353"/>
    </location>
</feature>
<comment type="similarity">
    <text evidence="5">Belongs to the STT3 family.</text>
</comment>
<feature type="compositionally biased region" description="Low complexity" evidence="16">
    <location>
        <begin position="9"/>
        <end position="25"/>
    </location>
</feature>
<keyword evidence="13 17" id="KW-0472">Membrane</keyword>
<evidence type="ECO:0000256" key="5">
    <source>
        <dbReference type="ARBA" id="ARBA00010810"/>
    </source>
</evidence>
<dbReference type="GO" id="GO:0012505">
    <property type="term" value="C:endomembrane system"/>
    <property type="evidence" value="ECO:0007669"/>
    <property type="project" value="UniProtKB-SubCell"/>
</dbReference>
<dbReference type="EC" id="2.4.99.18" evidence="6"/>
<comment type="catalytic activity">
    <reaction evidence="15">
        <text>a di-trans,poly-cis-dolichyl diphosphooligosaccharide + L-asparaginyl-[protein] = N(4)-(oligosaccharide-(1-&gt;4)-N-acetyl-beta-D-glucosaminyl-(1-&gt;4)-N-acetyl-beta-D-glucosaminyl)-L-asparaginyl-[protein] + a di-trans,poly-cis-dolichyl diphosphate + H(+)</text>
        <dbReference type="Rhea" id="RHEA:22980"/>
        <dbReference type="Rhea" id="RHEA-COMP:12804"/>
        <dbReference type="Rhea" id="RHEA-COMP:12805"/>
        <dbReference type="Rhea" id="RHEA-COMP:19506"/>
        <dbReference type="Rhea" id="RHEA-COMP:19509"/>
        <dbReference type="ChEBI" id="CHEBI:15378"/>
        <dbReference type="ChEBI" id="CHEBI:50347"/>
        <dbReference type="ChEBI" id="CHEBI:57497"/>
        <dbReference type="ChEBI" id="CHEBI:57570"/>
        <dbReference type="ChEBI" id="CHEBI:132529"/>
        <dbReference type="EC" id="2.4.99.18"/>
    </reaction>
</comment>
<evidence type="ECO:0000313" key="21">
    <source>
        <dbReference type="Proteomes" id="UP000241890"/>
    </source>
</evidence>
<evidence type="ECO:0000256" key="6">
    <source>
        <dbReference type="ARBA" id="ARBA00012605"/>
    </source>
</evidence>
<reference evidence="20 21" key="1">
    <citation type="submission" date="2017-12" db="EMBL/GenBank/DDBJ databases">
        <title>Sequencing, de novo assembly and annotation of complete genome of a new Thraustochytrid species, strain FCC1311.</title>
        <authorList>
            <person name="Sedici K."/>
            <person name="Godart F."/>
            <person name="Aiese Cigliano R."/>
            <person name="Sanseverino W."/>
            <person name="Barakat M."/>
            <person name="Ortet P."/>
            <person name="Marechal E."/>
            <person name="Cagnac O."/>
            <person name="Amato A."/>
        </authorList>
    </citation>
    <scope>NUCLEOTIDE SEQUENCE [LARGE SCALE GENOMIC DNA]</scope>
</reference>
<comment type="cofactor">
    <cofactor evidence="2">
        <name>Mg(2+)</name>
        <dbReference type="ChEBI" id="CHEBI:18420"/>
    </cofactor>
</comment>
<dbReference type="GO" id="GO:0046872">
    <property type="term" value="F:metal ion binding"/>
    <property type="evidence" value="ECO:0007669"/>
    <property type="project" value="UniProtKB-KW"/>
</dbReference>
<feature type="region of interest" description="Disordered" evidence="16">
    <location>
        <begin position="1"/>
        <end position="25"/>
    </location>
</feature>
<comment type="caution">
    <text evidence="20">The sequence shown here is derived from an EMBL/GenBank/DDBJ whole genome shotgun (WGS) entry which is preliminary data.</text>
</comment>
<comment type="pathway">
    <text evidence="4">Protein modification; protein glycosylation.</text>
</comment>
<feature type="domain" description="STT3/PglB/AglB core" evidence="19">
    <location>
        <begin position="599"/>
        <end position="654"/>
    </location>
</feature>
<dbReference type="PANTHER" id="PTHR13872">
    <property type="entry name" value="DOLICHYL-DIPHOSPHOOLIGOSACCHARIDE--PROTEIN GLYCOSYLTRANSFERASE SUBUNIT"/>
    <property type="match status" value="1"/>
</dbReference>
<keyword evidence="14" id="KW-0464">Manganese</keyword>
<feature type="transmembrane region" description="Helical" evidence="17">
    <location>
        <begin position="269"/>
        <end position="289"/>
    </location>
</feature>
<dbReference type="InterPro" id="IPR048307">
    <property type="entry name" value="STT3_N"/>
</dbReference>
<comment type="subcellular location">
    <subcellularLocation>
        <location evidence="3">Endomembrane system</location>
        <topology evidence="3">Multi-pass membrane protein</topology>
    </subcellularLocation>
</comment>
<keyword evidence="8 20" id="KW-0808">Transferase</keyword>
<organism evidence="20 21">
    <name type="scientific">Hondaea fermentalgiana</name>
    <dbReference type="NCBI Taxonomy" id="2315210"/>
    <lineage>
        <taxon>Eukaryota</taxon>
        <taxon>Sar</taxon>
        <taxon>Stramenopiles</taxon>
        <taxon>Bigyra</taxon>
        <taxon>Labyrinthulomycetes</taxon>
        <taxon>Thraustochytrida</taxon>
        <taxon>Thraustochytriidae</taxon>
        <taxon>Hondaea</taxon>
    </lineage>
</organism>
<evidence type="ECO:0000256" key="8">
    <source>
        <dbReference type="ARBA" id="ARBA00022679"/>
    </source>
</evidence>
<sequence length="828" mass="92959">MAKKKTSKAAEPAAATSTATAAAPGAAEDTAEELYELKGNHDNLVWWSIRIAVLACAIYVAYTIRLYAIKEYGLVIHEFDPWFNYRATEYLHEHGVRAFFRWYDHMSWYPLGRPVGTTIYPGMQLTSVAIWDALQAVGMPMSLNDVCCYVPAWFGVSASLFVGLLTAEATGNRNAGAFATLIMSCVPAHTMRSVGGGYDNESIAVTAMSMTFFFWCRSLRSNYSWPFGILSGLAYVYMVAAWGGYVFVVNMVGLHAIFLVFLGRFTTRLYWAYTLFYTIGTLGAIQIPVVGLTPLKSLEQLGPFGVWGIMQLLFICELIRKKQNLDPKQLFQLRIKVFSVAAVGFAIVCAMLYPTGYFGPLSSRVRGLFVTHTRTGNPLVDSVAEHQPASANAYYQYLHYTCYLAPIGFILSFWKLSDARIFLPLYGAVGYFFSAKMVRLIILLGPISSSLSGFAVAAIFEWCYDQFFASKVKKDEASADDASADASSTSSAKSSKKKAAAAASKEPSVLGPDIDRLISESKRVYAKNGNFRKYAAVFLIFFLGVRANDFYEYCHHMARAMSNPSIMYNARTRDGRTVLVDDYREAYFWLRDNTPADARVMAWWDYGYQIAGIANRTTIADGNTWNHEHIATLGRCLVSPEDKAHQMIRHLADYVLVWTGGGGDDLAKMPHIARIANSVYSEVCNGDPLCSQLGYKDRKGTPSTMMANSLIYKLHSGFQRQGVEVDPNRFENVFNSKYNKVRIWRVKSIDKESKAWSADLANKKCDPPPNDFICKGDYPPKFKDFLKGRRDFAQLEDFNSKKKSKEDEEYQKRYHEEMARRGQSRGHN</sequence>
<protein>
    <recommendedName>
        <fullName evidence="6">dolichyl-diphosphooligosaccharide--protein glycotransferase</fullName>
        <ecNumber evidence="6">2.4.99.18</ecNumber>
    </recommendedName>
</protein>
<evidence type="ECO:0000256" key="3">
    <source>
        <dbReference type="ARBA" id="ARBA00004127"/>
    </source>
</evidence>
<dbReference type="InParanoid" id="A0A2R5G3Z1"/>
<dbReference type="FunCoup" id="A0A2R5G3Z1">
    <property type="interactions" value="409"/>
</dbReference>
<dbReference type="Gene3D" id="3.40.50.12610">
    <property type="match status" value="1"/>
</dbReference>
<evidence type="ECO:0000256" key="2">
    <source>
        <dbReference type="ARBA" id="ARBA00001946"/>
    </source>
</evidence>
<evidence type="ECO:0000256" key="15">
    <source>
        <dbReference type="ARBA" id="ARBA00048829"/>
    </source>
</evidence>
<feature type="compositionally biased region" description="Basic and acidic residues" evidence="16">
    <location>
        <begin position="797"/>
        <end position="820"/>
    </location>
</feature>
<dbReference type="GO" id="GO:0016020">
    <property type="term" value="C:membrane"/>
    <property type="evidence" value="ECO:0007669"/>
    <property type="project" value="InterPro"/>
</dbReference>
<evidence type="ECO:0000256" key="13">
    <source>
        <dbReference type="ARBA" id="ARBA00023136"/>
    </source>
</evidence>
<evidence type="ECO:0000256" key="9">
    <source>
        <dbReference type="ARBA" id="ARBA00022692"/>
    </source>
</evidence>
<evidence type="ECO:0000256" key="7">
    <source>
        <dbReference type="ARBA" id="ARBA00022676"/>
    </source>
</evidence>
<dbReference type="EMBL" id="BEYU01000010">
    <property type="protein sequence ID" value="GBG25029.1"/>
    <property type="molecule type" value="Genomic_DNA"/>
</dbReference>
<keyword evidence="11" id="KW-0460">Magnesium</keyword>
<evidence type="ECO:0000256" key="16">
    <source>
        <dbReference type="SAM" id="MobiDB-lite"/>
    </source>
</evidence>
<dbReference type="InterPro" id="IPR003674">
    <property type="entry name" value="Oligo_trans_STT3"/>
</dbReference>
<feature type="transmembrane region" description="Helical" evidence="17">
    <location>
        <begin position="43"/>
        <end position="62"/>
    </location>
</feature>
<gene>
    <name evidence="20" type="ORF">FCC1311_012462</name>
</gene>
<evidence type="ECO:0000256" key="14">
    <source>
        <dbReference type="ARBA" id="ARBA00023211"/>
    </source>
</evidence>
<keyword evidence="9 17" id="KW-0812">Transmembrane</keyword>
<dbReference type="Pfam" id="PF21436">
    <property type="entry name" value="STT3-PglB_core"/>
    <property type="match status" value="1"/>
</dbReference>
<keyword evidence="12 17" id="KW-1133">Transmembrane helix</keyword>
<dbReference type="FunFam" id="3.40.50.12610:FF:000003">
    <property type="entry name" value="Oligosaccharyl transferase-like protein"/>
    <property type="match status" value="1"/>
</dbReference>
<evidence type="ECO:0000256" key="11">
    <source>
        <dbReference type="ARBA" id="ARBA00022842"/>
    </source>
</evidence>
<keyword evidence="10" id="KW-0479">Metal-binding</keyword>
<evidence type="ECO:0000259" key="18">
    <source>
        <dbReference type="Pfam" id="PF02516"/>
    </source>
</evidence>
<keyword evidence="7" id="KW-0328">Glycosyltransferase</keyword>
<feature type="region of interest" description="Disordered" evidence="16">
    <location>
        <begin position="797"/>
        <end position="828"/>
    </location>
</feature>
<dbReference type="GO" id="GO:0004579">
    <property type="term" value="F:dolichyl-diphosphooligosaccharide-protein glycotransferase activity"/>
    <property type="evidence" value="ECO:0007669"/>
    <property type="project" value="UniProtKB-EC"/>
</dbReference>
<feature type="transmembrane region" description="Helical" evidence="17">
    <location>
        <begin position="397"/>
        <end position="416"/>
    </location>
</feature>
<name>A0A2R5G3Z1_9STRA</name>
<dbReference type="AlphaFoldDB" id="A0A2R5G3Z1"/>
<evidence type="ECO:0000256" key="17">
    <source>
        <dbReference type="SAM" id="Phobius"/>
    </source>
</evidence>
<evidence type="ECO:0000256" key="4">
    <source>
        <dbReference type="ARBA" id="ARBA00004922"/>
    </source>
</evidence>
<dbReference type="Pfam" id="PF02516">
    <property type="entry name" value="STT3"/>
    <property type="match status" value="1"/>
</dbReference>
<evidence type="ECO:0000256" key="10">
    <source>
        <dbReference type="ARBA" id="ARBA00022723"/>
    </source>
</evidence>
<evidence type="ECO:0000313" key="20">
    <source>
        <dbReference type="EMBL" id="GBG25029.1"/>
    </source>
</evidence>
<accession>A0A2R5G3Z1</accession>
<evidence type="ECO:0000259" key="19">
    <source>
        <dbReference type="Pfam" id="PF21436"/>
    </source>
</evidence>
<feature type="transmembrane region" description="Helical" evidence="17">
    <location>
        <begin position="301"/>
        <end position="319"/>
    </location>
</feature>
<dbReference type="UniPathway" id="UPA00378"/>
<evidence type="ECO:0000256" key="1">
    <source>
        <dbReference type="ARBA" id="ARBA00001936"/>
    </source>
</evidence>
<dbReference type="PANTHER" id="PTHR13872:SF1">
    <property type="entry name" value="DOLICHYL-DIPHOSPHOOLIGOSACCHARIDE--PROTEIN GLYCOSYLTRANSFERASE SUBUNIT STT3B"/>
    <property type="match status" value="1"/>
</dbReference>
<feature type="transmembrane region" description="Helical" evidence="17">
    <location>
        <begin position="235"/>
        <end position="262"/>
    </location>
</feature>
<proteinExistence type="inferred from homology"/>
<evidence type="ECO:0000256" key="12">
    <source>
        <dbReference type="ARBA" id="ARBA00022989"/>
    </source>
</evidence>
<feature type="domain" description="Oligosaccharyl transferase STT3 N-terminal" evidence="18">
    <location>
        <begin position="51"/>
        <end position="443"/>
    </location>
</feature>
<keyword evidence="21" id="KW-1185">Reference proteome</keyword>
<comment type="cofactor">
    <cofactor evidence="1">
        <name>Mn(2+)</name>
        <dbReference type="ChEBI" id="CHEBI:29035"/>
    </cofactor>
</comment>